<organism evidence="1 2">
    <name type="scientific">Nonomuraea cavernae</name>
    <dbReference type="NCBI Taxonomy" id="2045107"/>
    <lineage>
        <taxon>Bacteria</taxon>
        <taxon>Bacillati</taxon>
        <taxon>Actinomycetota</taxon>
        <taxon>Actinomycetes</taxon>
        <taxon>Streptosporangiales</taxon>
        <taxon>Streptosporangiaceae</taxon>
        <taxon>Nonomuraea</taxon>
    </lineage>
</organism>
<reference evidence="1" key="1">
    <citation type="journal article" date="2014" name="Int. J. Syst. Evol. Microbiol.">
        <title>Complete genome sequence of Corynebacterium casei LMG S-19264T (=DSM 44701T), isolated from a smear-ripened cheese.</title>
        <authorList>
            <consortium name="US DOE Joint Genome Institute (JGI-PGF)"/>
            <person name="Walter F."/>
            <person name="Albersmeier A."/>
            <person name="Kalinowski J."/>
            <person name="Ruckert C."/>
        </authorList>
    </citation>
    <scope>NUCLEOTIDE SEQUENCE</scope>
    <source>
        <strain evidence="1">CGMCC 4.7368</strain>
    </source>
</reference>
<reference evidence="1" key="2">
    <citation type="submission" date="2020-09" db="EMBL/GenBank/DDBJ databases">
        <authorList>
            <person name="Sun Q."/>
            <person name="Zhou Y."/>
        </authorList>
    </citation>
    <scope>NUCLEOTIDE SEQUENCE</scope>
    <source>
        <strain evidence="1">CGMCC 4.7368</strain>
    </source>
</reference>
<evidence type="ECO:0000313" key="2">
    <source>
        <dbReference type="Proteomes" id="UP000646523"/>
    </source>
</evidence>
<name>A0A917YPY5_9ACTN</name>
<dbReference type="AlphaFoldDB" id="A0A917YPY5"/>
<protein>
    <submittedName>
        <fullName evidence="1">Uncharacterized protein</fullName>
    </submittedName>
</protein>
<evidence type="ECO:0000313" key="1">
    <source>
        <dbReference type="EMBL" id="GGO63002.1"/>
    </source>
</evidence>
<keyword evidence="2" id="KW-1185">Reference proteome</keyword>
<comment type="caution">
    <text evidence="1">The sequence shown here is derived from an EMBL/GenBank/DDBJ whole genome shotgun (WGS) entry which is preliminary data.</text>
</comment>
<sequence length="83" mass="8799">MARIVVKIEPVEVEGNPRHQAVCDTPGCALGVDGGSWAGHPGVVKAASEELAKLHRSDHRNPDRRPVSTASAALLIRDAELPD</sequence>
<dbReference type="EMBL" id="BMNH01000002">
    <property type="protein sequence ID" value="GGO63002.1"/>
    <property type="molecule type" value="Genomic_DNA"/>
</dbReference>
<dbReference type="Proteomes" id="UP000646523">
    <property type="component" value="Unassembled WGS sequence"/>
</dbReference>
<accession>A0A917YPY5</accession>
<proteinExistence type="predicted"/>
<gene>
    <name evidence="1" type="ORF">GCM10012289_08900</name>
</gene>